<protein>
    <submittedName>
        <fullName evidence="8">Pumilio homolog 12</fullName>
    </submittedName>
</protein>
<sequence length="519" mass="58267">MERKFLENPYSPTSQPPPENILSPTRRFLYPIEIQPQSPFISNLADQIQDIDSAFSKLAFSPEPPRFNAQTPSFLGLPYIHDDDTNPFREPQQSSFWAESQSINDGLSGRFGAHQKINVGPDAMGFCGKYGDPRLLKSLHRQDCFYDSGCDYYDYSSLHGKEQFVSRKATSFYPISPFVQQSNLVRPRPSPEILRSKIVSLANDQMWCGALSLKVEEEEGLSEREIEVVLPQVIEHLCDLMRNQFGSHFVYKFFVACNEDQRTNIIIALTRSPFKLISICLNSYGARSVQKILEKLITPQQIALVVSALSPGAITLANDPSGHHVIQYCVRNFPGEYNKHLFNEIADNCFKIATNKSGCCVLPPCVEYSHGEARERLVREIIANAVHLAEDPYGNYVVQHLLGLDMQEVTADLVRRLQGSFVSLSCNKYASNVVEKLMLESEENHSDAIIMELLTSPNASMLLLDPFGNFVIQSALSASKGHIHDALLNLIQANAPSMQSNLYGKKILAWFAKRKLRGA</sequence>
<dbReference type="Gene3D" id="1.25.10.10">
    <property type="entry name" value="Leucine-rich Repeat Variant"/>
    <property type="match status" value="1"/>
</dbReference>
<evidence type="ECO:0000256" key="5">
    <source>
        <dbReference type="PROSITE-ProRule" id="PRU00317"/>
    </source>
</evidence>
<evidence type="ECO:0000256" key="3">
    <source>
        <dbReference type="ARBA" id="ARBA00022884"/>
    </source>
</evidence>
<keyword evidence="1" id="KW-0677">Repeat</keyword>
<comment type="caution">
    <text evidence="8">The sequence shown here is derived from an EMBL/GenBank/DDBJ whole genome shotgun (WGS) entry which is preliminary data.</text>
</comment>
<dbReference type="EMBL" id="CACSLK010027837">
    <property type="protein sequence ID" value="CAA0832642.1"/>
    <property type="molecule type" value="Genomic_DNA"/>
</dbReference>
<proteinExistence type="predicted"/>
<dbReference type="PANTHER" id="PTHR12537:SF63">
    <property type="entry name" value="PUMILIO HOMOLOG 15"/>
    <property type="match status" value="1"/>
</dbReference>
<feature type="repeat" description="Pumilio" evidence="5">
    <location>
        <begin position="344"/>
        <end position="379"/>
    </location>
</feature>
<feature type="repeat" description="Pumilio" evidence="5">
    <location>
        <begin position="416"/>
        <end position="451"/>
    </location>
</feature>
<feature type="repeat" description="Pumilio" evidence="5">
    <location>
        <begin position="380"/>
        <end position="415"/>
    </location>
</feature>
<evidence type="ECO:0000259" key="7">
    <source>
        <dbReference type="PROSITE" id="PS50303"/>
    </source>
</evidence>
<feature type="region of interest" description="Disordered" evidence="6">
    <location>
        <begin position="1"/>
        <end position="22"/>
    </location>
</feature>
<dbReference type="PROSITE" id="PS50302">
    <property type="entry name" value="PUM"/>
    <property type="match status" value="5"/>
</dbReference>
<evidence type="ECO:0000256" key="6">
    <source>
        <dbReference type="SAM" id="MobiDB-lite"/>
    </source>
</evidence>
<dbReference type="AlphaFoldDB" id="A0A9N7RIX4"/>
<accession>A0A9N7RIX4</accession>
<dbReference type="OrthoDB" id="668540at2759"/>
<evidence type="ECO:0000256" key="1">
    <source>
        <dbReference type="ARBA" id="ARBA00022737"/>
    </source>
</evidence>
<feature type="repeat" description="Pumilio" evidence="5">
    <location>
        <begin position="232"/>
        <end position="268"/>
    </location>
</feature>
<dbReference type="GO" id="GO:0006417">
    <property type="term" value="P:regulation of translation"/>
    <property type="evidence" value="ECO:0007669"/>
    <property type="project" value="UniProtKB-KW"/>
</dbReference>
<dbReference type="Pfam" id="PF00806">
    <property type="entry name" value="PUF"/>
    <property type="match status" value="7"/>
</dbReference>
<keyword evidence="2" id="KW-0810">Translation regulation</keyword>
<dbReference type="InterPro" id="IPR033133">
    <property type="entry name" value="PUM-HD"/>
</dbReference>
<evidence type="ECO:0000256" key="4">
    <source>
        <dbReference type="ARBA" id="ARBA00058490"/>
    </source>
</evidence>
<dbReference type="InterPro" id="IPR001313">
    <property type="entry name" value="Pumilio_RNA-bd_rpt"/>
</dbReference>
<dbReference type="SUPFAM" id="SSF48371">
    <property type="entry name" value="ARM repeat"/>
    <property type="match status" value="1"/>
</dbReference>
<feature type="repeat" description="Pumilio" evidence="5">
    <location>
        <begin position="452"/>
        <end position="489"/>
    </location>
</feature>
<dbReference type="FunFam" id="1.25.10.10:FF:000237">
    <property type="entry name" value="Pumilio homolog 9"/>
    <property type="match status" value="1"/>
</dbReference>
<dbReference type="InterPro" id="IPR016024">
    <property type="entry name" value="ARM-type_fold"/>
</dbReference>
<dbReference type="Proteomes" id="UP001153555">
    <property type="component" value="Unassembled WGS sequence"/>
</dbReference>
<dbReference type="SMART" id="SM00025">
    <property type="entry name" value="Pumilio"/>
    <property type="match status" value="7"/>
</dbReference>
<evidence type="ECO:0000256" key="2">
    <source>
        <dbReference type="ARBA" id="ARBA00022845"/>
    </source>
</evidence>
<evidence type="ECO:0000313" key="9">
    <source>
        <dbReference type="Proteomes" id="UP001153555"/>
    </source>
</evidence>
<comment type="function">
    <text evidence="4">Sequence-specific RNA-binding protein that regulates translation and mRNA stability by binding the 3'-UTR of target mRNAs.</text>
</comment>
<keyword evidence="3" id="KW-0694">RNA-binding</keyword>
<dbReference type="InterPro" id="IPR011989">
    <property type="entry name" value="ARM-like"/>
</dbReference>
<dbReference type="PROSITE" id="PS50303">
    <property type="entry name" value="PUM_HD"/>
    <property type="match status" value="1"/>
</dbReference>
<dbReference type="GO" id="GO:0005737">
    <property type="term" value="C:cytoplasm"/>
    <property type="evidence" value="ECO:0007669"/>
    <property type="project" value="TreeGrafter"/>
</dbReference>
<reference evidence="8" key="1">
    <citation type="submission" date="2019-12" db="EMBL/GenBank/DDBJ databases">
        <authorList>
            <person name="Scholes J."/>
        </authorList>
    </citation>
    <scope>NUCLEOTIDE SEQUENCE</scope>
</reference>
<keyword evidence="9" id="KW-1185">Reference proteome</keyword>
<name>A0A9N7RIX4_STRHE</name>
<feature type="domain" description="PUM-HD" evidence="7">
    <location>
        <begin position="170"/>
        <end position="515"/>
    </location>
</feature>
<dbReference type="PANTHER" id="PTHR12537">
    <property type="entry name" value="RNA BINDING PROTEIN PUMILIO-RELATED"/>
    <property type="match status" value="1"/>
</dbReference>
<evidence type="ECO:0000313" key="8">
    <source>
        <dbReference type="EMBL" id="CAA0832642.1"/>
    </source>
</evidence>
<gene>
    <name evidence="8" type="ORF">SHERM_27916</name>
</gene>
<dbReference type="GO" id="GO:0003729">
    <property type="term" value="F:mRNA binding"/>
    <property type="evidence" value="ECO:0007669"/>
    <property type="project" value="TreeGrafter"/>
</dbReference>
<organism evidence="8 9">
    <name type="scientific">Striga hermonthica</name>
    <name type="common">Purple witchweed</name>
    <name type="synonym">Buchnera hermonthica</name>
    <dbReference type="NCBI Taxonomy" id="68872"/>
    <lineage>
        <taxon>Eukaryota</taxon>
        <taxon>Viridiplantae</taxon>
        <taxon>Streptophyta</taxon>
        <taxon>Embryophyta</taxon>
        <taxon>Tracheophyta</taxon>
        <taxon>Spermatophyta</taxon>
        <taxon>Magnoliopsida</taxon>
        <taxon>eudicotyledons</taxon>
        <taxon>Gunneridae</taxon>
        <taxon>Pentapetalae</taxon>
        <taxon>asterids</taxon>
        <taxon>lamiids</taxon>
        <taxon>Lamiales</taxon>
        <taxon>Orobanchaceae</taxon>
        <taxon>Buchnereae</taxon>
        <taxon>Striga</taxon>
    </lineage>
</organism>